<dbReference type="GO" id="GO:0005829">
    <property type="term" value="C:cytosol"/>
    <property type="evidence" value="ECO:0007669"/>
    <property type="project" value="TreeGrafter"/>
</dbReference>
<organism evidence="2">
    <name type="scientific">Paramoeba aestuarina</name>
    <dbReference type="NCBI Taxonomy" id="180227"/>
    <lineage>
        <taxon>Eukaryota</taxon>
        <taxon>Amoebozoa</taxon>
        <taxon>Discosea</taxon>
        <taxon>Flabellinia</taxon>
        <taxon>Dactylopodida</taxon>
        <taxon>Paramoebidae</taxon>
        <taxon>Paramoeba</taxon>
    </lineage>
</organism>
<gene>
    <name evidence="2" type="ORF">NAES01612_LOCUS25432</name>
</gene>
<dbReference type="EMBL" id="HBKR01038925">
    <property type="protein sequence ID" value="CAE2339061.1"/>
    <property type="molecule type" value="Transcribed_RNA"/>
</dbReference>
<evidence type="ECO:0000313" key="2">
    <source>
        <dbReference type="EMBL" id="CAE2339061.1"/>
    </source>
</evidence>
<dbReference type="AlphaFoldDB" id="A0A7S4UD93"/>
<name>A0A7S4UD93_9EUKA</name>
<proteinExistence type="predicted"/>
<dbReference type="InterPro" id="IPR029062">
    <property type="entry name" value="Class_I_gatase-like"/>
</dbReference>
<evidence type="ECO:0000259" key="1">
    <source>
        <dbReference type="Pfam" id="PF00117"/>
    </source>
</evidence>
<feature type="domain" description="Glutamine amidotransferase" evidence="1">
    <location>
        <begin position="52"/>
        <end position="175"/>
    </location>
</feature>
<dbReference type="SUPFAM" id="SSF52317">
    <property type="entry name" value="Class I glutamine amidotransferase-like"/>
    <property type="match status" value="1"/>
</dbReference>
<dbReference type="Pfam" id="PF00117">
    <property type="entry name" value="GATase"/>
    <property type="match status" value="1"/>
</dbReference>
<dbReference type="PANTHER" id="PTHR42695">
    <property type="entry name" value="GLUTAMINE AMIDOTRANSFERASE YLR126C-RELATED"/>
    <property type="match status" value="1"/>
</dbReference>
<dbReference type="PROSITE" id="PS51273">
    <property type="entry name" value="GATASE_TYPE_1"/>
    <property type="match status" value="1"/>
</dbReference>
<dbReference type="InterPro" id="IPR017926">
    <property type="entry name" value="GATASE"/>
</dbReference>
<dbReference type="InterPro" id="IPR044992">
    <property type="entry name" value="ChyE-like"/>
</dbReference>
<sequence>MLERVSPLRSETDIIYPADPDFVNPSPAELQKYHGVAWTGSSLTVHHHEDERVQSQLRLARSICEKRIPSFGSCWAVQIAAVALGGVVAKCPLMGREQGICRKIQLTDIGRSHPMMEGKPSVFDAFGAHDDEVTHLPPTGLNLATNSHSMVQATSAMVGFAEFWAVQYHPEYDLHELARLTSARIEKFIRLGFFKTPEDAKEYISHLDTIHADPTRKDLMWRYGLDKDVLSEDVRLVEVRNWVKKLVVPYRREGLGL</sequence>
<dbReference type="Gene3D" id="3.40.50.880">
    <property type="match status" value="1"/>
</dbReference>
<accession>A0A7S4UD93</accession>
<reference evidence="2" key="1">
    <citation type="submission" date="2021-01" db="EMBL/GenBank/DDBJ databases">
        <authorList>
            <person name="Corre E."/>
            <person name="Pelletier E."/>
            <person name="Niang G."/>
            <person name="Scheremetjew M."/>
            <person name="Finn R."/>
            <person name="Kale V."/>
            <person name="Holt S."/>
            <person name="Cochrane G."/>
            <person name="Meng A."/>
            <person name="Brown T."/>
            <person name="Cohen L."/>
        </authorList>
    </citation>
    <scope>NUCLEOTIDE SEQUENCE</scope>
    <source>
        <strain evidence="2">SoJaBio B1-5/56/2</strain>
    </source>
</reference>
<dbReference type="PANTHER" id="PTHR42695:SF5">
    <property type="entry name" value="GLUTAMINE AMIDOTRANSFERASE YLR126C-RELATED"/>
    <property type="match status" value="1"/>
</dbReference>
<protein>
    <recommendedName>
        <fullName evidence="1">Glutamine amidotransferase domain-containing protein</fullName>
    </recommendedName>
</protein>